<feature type="transmembrane region" description="Helical" evidence="1">
    <location>
        <begin position="135"/>
        <end position="154"/>
    </location>
</feature>
<dbReference type="EMBL" id="JAUCMV010000003">
    <property type="protein sequence ID" value="KAK0408702.1"/>
    <property type="molecule type" value="Genomic_DNA"/>
</dbReference>
<comment type="caution">
    <text evidence="2">The sequence shown here is derived from an EMBL/GenBank/DDBJ whole genome shotgun (WGS) entry which is preliminary data.</text>
</comment>
<gene>
    <name evidence="2" type="ORF">QR680_004110</name>
</gene>
<keyword evidence="1" id="KW-0812">Transmembrane</keyword>
<evidence type="ECO:0000313" key="3">
    <source>
        <dbReference type="Proteomes" id="UP001175271"/>
    </source>
</evidence>
<feature type="transmembrane region" description="Helical" evidence="1">
    <location>
        <begin position="48"/>
        <end position="71"/>
    </location>
</feature>
<evidence type="ECO:0000313" key="2">
    <source>
        <dbReference type="EMBL" id="KAK0408702.1"/>
    </source>
</evidence>
<keyword evidence="1" id="KW-1133">Transmembrane helix</keyword>
<dbReference type="AlphaFoldDB" id="A0AA39HPW6"/>
<organism evidence="2 3">
    <name type="scientific">Steinernema hermaphroditum</name>
    <dbReference type="NCBI Taxonomy" id="289476"/>
    <lineage>
        <taxon>Eukaryota</taxon>
        <taxon>Metazoa</taxon>
        <taxon>Ecdysozoa</taxon>
        <taxon>Nematoda</taxon>
        <taxon>Chromadorea</taxon>
        <taxon>Rhabditida</taxon>
        <taxon>Tylenchina</taxon>
        <taxon>Panagrolaimomorpha</taxon>
        <taxon>Strongyloidoidea</taxon>
        <taxon>Steinernematidae</taxon>
        <taxon>Steinernema</taxon>
    </lineage>
</organism>
<evidence type="ECO:0000256" key="1">
    <source>
        <dbReference type="SAM" id="Phobius"/>
    </source>
</evidence>
<feature type="transmembrane region" description="Helical" evidence="1">
    <location>
        <begin position="20"/>
        <end position="42"/>
    </location>
</feature>
<sequence length="179" mass="21175">MRMERLELSCCSEKLEITTIIKICSLIHILFVYVVLALVFFGKLPNDLQAAFLIYAGLQSTLSVFLMVAVLRKIGFFLSIYLNFLIVFQIYAFVCLFFSITNQWNIRYFIQNYHWFDGNEQLEDQDMKGHVIQGMYSLLLLCYIVFTFFAMGALQECRRHFRKCHHEEQLYVGKNELFV</sequence>
<accession>A0AA39HPW6</accession>
<reference evidence="2" key="1">
    <citation type="submission" date="2023-06" db="EMBL/GenBank/DDBJ databases">
        <title>Genomic analysis of the entomopathogenic nematode Steinernema hermaphroditum.</title>
        <authorList>
            <person name="Schwarz E.M."/>
            <person name="Heppert J.K."/>
            <person name="Baniya A."/>
            <person name="Schwartz H.T."/>
            <person name="Tan C.-H."/>
            <person name="Antoshechkin I."/>
            <person name="Sternberg P.W."/>
            <person name="Goodrich-Blair H."/>
            <person name="Dillman A.R."/>
        </authorList>
    </citation>
    <scope>NUCLEOTIDE SEQUENCE</scope>
    <source>
        <strain evidence="2">PS9179</strain>
        <tissue evidence="2">Whole animal</tissue>
    </source>
</reference>
<feature type="transmembrane region" description="Helical" evidence="1">
    <location>
        <begin position="78"/>
        <end position="100"/>
    </location>
</feature>
<dbReference type="Proteomes" id="UP001175271">
    <property type="component" value="Unassembled WGS sequence"/>
</dbReference>
<name>A0AA39HPW6_9BILA</name>
<keyword evidence="3" id="KW-1185">Reference proteome</keyword>
<keyword evidence="1" id="KW-0472">Membrane</keyword>
<protein>
    <submittedName>
        <fullName evidence="2">Uncharacterized protein</fullName>
    </submittedName>
</protein>
<proteinExistence type="predicted"/>